<organism evidence="1 2">
    <name type="scientific">Clostridium perfringens</name>
    <dbReference type="NCBI Taxonomy" id="1502"/>
    <lineage>
        <taxon>Bacteria</taxon>
        <taxon>Bacillati</taxon>
        <taxon>Bacillota</taxon>
        <taxon>Clostridia</taxon>
        <taxon>Eubacteriales</taxon>
        <taxon>Clostridiaceae</taxon>
        <taxon>Clostridium</taxon>
    </lineage>
</organism>
<dbReference type="EMBL" id="WNUR01001429">
    <property type="protein sequence ID" value="MDZ7543643.1"/>
    <property type="molecule type" value="Genomic_DNA"/>
</dbReference>
<comment type="caution">
    <text evidence="1">The sequence shown here is derived from an EMBL/GenBank/DDBJ whole genome shotgun (WGS) entry which is preliminary data.</text>
</comment>
<protein>
    <submittedName>
        <fullName evidence="1">Benzoate transporter</fullName>
    </submittedName>
</protein>
<sequence>AEETGRIGGIMTKRKRMLKIPTNDEILGRK</sequence>
<feature type="non-terminal residue" evidence="1">
    <location>
        <position position="1"/>
    </location>
</feature>
<name>A0AAW9KNR5_CLOPF</name>
<dbReference type="Proteomes" id="UP001288944">
    <property type="component" value="Unassembled WGS sequence"/>
</dbReference>
<evidence type="ECO:0000313" key="1">
    <source>
        <dbReference type="EMBL" id="MDZ7543643.1"/>
    </source>
</evidence>
<accession>A0AAW9KNR5</accession>
<proteinExistence type="predicted"/>
<evidence type="ECO:0000313" key="2">
    <source>
        <dbReference type="Proteomes" id="UP001288944"/>
    </source>
</evidence>
<gene>
    <name evidence="1" type="ORF">GNF83_21250</name>
</gene>
<reference evidence="1" key="1">
    <citation type="submission" date="2019-11" db="EMBL/GenBank/DDBJ databases">
        <title>Characterization of Clostridium perfringens isolates from swine manure treated agricultural soils.</title>
        <authorList>
            <person name="Wushke S.T."/>
        </authorList>
    </citation>
    <scope>NUCLEOTIDE SEQUENCE</scope>
    <source>
        <strain evidence="1">X62</strain>
    </source>
</reference>
<dbReference type="AlphaFoldDB" id="A0AAW9KNR5"/>